<protein>
    <submittedName>
        <fullName evidence="9">Exosortase family protein XrtF</fullName>
    </submittedName>
</protein>
<keyword evidence="10" id="KW-1185">Reference proteome</keyword>
<dbReference type="Proteomes" id="UP001319180">
    <property type="component" value="Unassembled WGS sequence"/>
</dbReference>
<keyword evidence="7 8" id="KW-0472">Membrane</keyword>
<keyword evidence="5" id="KW-0378">Hydrolase</keyword>
<dbReference type="AlphaFoldDB" id="A0AAP2DC01"/>
<proteinExistence type="predicted"/>
<dbReference type="NCBIfam" id="TIGR04178">
    <property type="entry name" value="exo_archaeo"/>
    <property type="match status" value="1"/>
</dbReference>
<feature type="transmembrane region" description="Helical" evidence="8">
    <location>
        <begin position="151"/>
        <end position="169"/>
    </location>
</feature>
<evidence type="ECO:0000313" key="10">
    <source>
        <dbReference type="Proteomes" id="UP001319180"/>
    </source>
</evidence>
<keyword evidence="3" id="KW-0645">Protease</keyword>
<evidence type="ECO:0000256" key="3">
    <source>
        <dbReference type="ARBA" id="ARBA00022670"/>
    </source>
</evidence>
<feature type="transmembrane region" description="Helical" evidence="8">
    <location>
        <begin position="12"/>
        <end position="33"/>
    </location>
</feature>
<feature type="transmembrane region" description="Helical" evidence="8">
    <location>
        <begin position="112"/>
        <end position="131"/>
    </location>
</feature>
<reference evidence="9 10" key="1">
    <citation type="submission" date="2021-05" db="EMBL/GenBank/DDBJ databases">
        <title>A Polyphasic approach of four new species of the genus Ohtaekwangia: Ohtaekwangia histidinii sp. nov., Ohtaekwangia cretensis sp. nov., Ohtaekwangia indiensis sp. nov., Ohtaekwangia reichenbachii sp. nov. from diverse environment.</title>
        <authorList>
            <person name="Octaviana S."/>
        </authorList>
    </citation>
    <scope>NUCLEOTIDE SEQUENCE [LARGE SCALE GENOMIC DNA]</scope>
    <source>
        <strain evidence="9 10">PWU37</strain>
    </source>
</reference>
<evidence type="ECO:0000256" key="6">
    <source>
        <dbReference type="ARBA" id="ARBA00022989"/>
    </source>
</evidence>
<evidence type="ECO:0000256" key="2">
    <source>
        <dbReference type="ARBA" id="ARBA00022475"/>
    </source>
</evidence>
<dbReference type="GO" id="GO:0005886">
    <property type="term" value="C:plasma membrane"/>
    <property type="evidence" value="ECO:0007669"/>
    <property type="project" value="UniProtKB-SubCell"/>
</dbReference>
<evidence type="ECO:0000256" key="4">
    <source>
        <dbReference type="ARBA" id="ARBA00022692"/>
    </source>
</evidence>
<evidence type="ECO:0000256" key="5">
    <source>
        <dbReference type="ARBA" id="ARBA00022801"/>
    </source>
</evidence>
<dbReference type="InterPro" id="IPR026323">
    <property type="entry name" value="Exosortase-related_prot_XrtF"/>
</dbReference>
<dbReference type="EMBL" id="JAHESC010000025">
    <property type="protein sequence ID" value="MBT1688316.1"/>
    <property type="molecule type" value="Genomic_DNA"/>
</dbReference>
<dbReference type="InterPro" id="IPR026392">
    <property type="entry name" value="Exo/Archaeosortase_dom"/>
</dbReference>
<dbReference type="GO" id="GO:0006508">
    <property type="term" value="P:proteolysis"/>
    <property type="evidence" value="ECO:0007669"/>
    <property type="project" value="UniProtKB-KW"/>
</dbReference>
<evidence type="ECO:0000313" key="9">
    <source>
        <dbReference type="EMBL" id="MBT1688316.1"/>
    </source>
</evidence>
<dbReference type="GO" id="GO:0008233">
    <property type="term" value="F:peptidase activity"/>
    <property type="evidence" value="ECO:0007669"/>
    <property type="project" value="UniProtKB-KW"/>
</dbReference>
<dbReference type="NCBIfam" id="TIGR04128">
    <property type="entry name" value="exoso_Fjoh_1448"/>
    <property type="match status" value="1"/>
</dbReference>
<gene>
    <name evidence="9" type="primary">xrtF</name>
    <name evidence="9" type="ORF">KK078_17225</name>
</gene>
<accession>A0AAP2DC01</accession>
<keyword evidence="4 8" id="KW-0812">Transmembrane</keyword>
<feature type="transmembrane region" description="Helical" evidence="8">
    <location>
        <begin position="83"/>
        <end position="105"/>
    </location>
</feature>
<comment type="caution">
    <text evidence="9">The sequence shown here is derived from an EMBL/GenBank/DDBJ whole genome shotgun (WGS) entry which is preliminary data.</text>
</comment>
<sequence length="179" mass="20795">MKSFSFTEFRPTIFFLLRFVGLYVLTNMLYGFYITAYHPKPDPITHTVTVQTAAVLRAVWAVRAKDHGSQPVTNLVFEERSVLAVYEGCNGVNAMLMYLAFILAFGPWRKPMLWFIPIGIVVVHVMNLLRISLLFVVSRFLPDAMYFVHKYLFTAFLYAVIFGLWLIWIRKFTRQTAHA</sequence>
<keyword evidence="6 8" id="KW-1133">Transmembrane helix</keyword>
<organism evidence="9 10">
    <name type="scientific">Dawidia soli</name>
    <dbReference type="NCBI Taxonomy" id="2782352"/>
    <lineage>
        <taxon>Bacteria</taxon>
        <taxon>Pseudomonadati</taxon>
        <taxon>Bacteroidota</taxon>
        <taxon>Cytophagia</taxon>
        <taxon>Cytophagales</taxon>
        <taxon>Chryseotaleaceae</taxon>
        <taxon>Dawidia</taxon>
    </lineage>
</organism>
<dbReference type="RefSeq" id="WP_254091544.1">
    <property type="nucleotide sequence ID" value="NZ_JAHESC010000025.1"/>
</dbReference>
<comment type="subcellular location">
    <subcellularLocation>
        <location evidence="1">Cell membrane</location>
        <topology evidence="1">Multi-pass membrane protein</topology>
    </subcellularLocation>
</comment>
<evidence type="ECO:0000256" key="1">
    <source>
        <dbReference type="ARBA" id="ARBA00004651"/>
    </source>
</evidence>
<evidence type="ECO:0000256" key="7">
    <source>
        <dbReference type="ARBA" id="ARBA00023136"/>
    </source>
</evidence>
<name>A0AAP2DC01_9BACT</name>
<keyword evidence="2" id="KW-1003">Cell membrane</keyword>
<evidence type="ECO:0000256" key="8">
    <source>
        <dbReference type="SAM" id="Phobius"/>
    </source>
</evidence>